<name>A0A1H8VVF6_9EURY</name>
<sequence length="176" mass="19985">MLDFAEDIQQIQQGLDELSGLDLLSEEDQEELDSLRDETKGMSTAVQGMQRLVSVFSREDDIYRAVISDGSDIEFVLIPDKENFQNLPMDFPSVDNDYLILGKVQTKFNKGDSVELINFSQLVSGSTDNPRQKKTQEKQQRMRFSKMASDISGRSVEKDEFVVSHPDVQILPLAIY</sequence>
<dbReference type="EMBL" id="FOCX01000042">
    <property type="protein sequence ID" value="SEP18898.1"/>
    <property type="molecule type" value="Genomic_DNA"/>
</dbReference>
<keyword evidence="2" id="KW-1185">Reference proteome</keyword>
<dbReference type="AlphaFoldDB" id="A0A1H8VVF6"/>
<dbReference type="OrthoDB" id="386309at2157"/>
<accession>A0A1H8VVF6</accession>
<reference evidence="2" key="1">
    <citation type="submission" date="2016-10" db="EMBL/GenBank/DDBJ databases">
        <authorList>
            <person name="Varghese N."/>
            <person name="Submissions S."/>
        </authorList>
    </citation>
    <scope>NUCLEOTIDE SEQUENCE [LARGE SCALE GENOMIC DNA]</scope>
    <source>
        <strain evidence="2">IBRC-M 10043</strain>
    </source>
</reference>
<evidence type="ECO:0000313" key="2">
    <source>
        <dbReference type="Proteomes" id="UP000198775"/>
    </source>
</evidence>
<dbReference type="Pfam" id="PF19952">
    <property type="entry name" value="DUF6414"/>
    <property type="match status" value="1"/>
</dbReference>
<dbReference type="Proteomes" id="UP000198775">
    <property type="component" value="Unassembled WGS sequence"/>
</dbReference>
<evidence type="ECO:0000313" key="1">
    <source>
        <dbReference type="EMBL" id="SEP18898.1"/>
    </source>
</evidence>
<proteinExistence type="predicted"/>
<dbReference type="RefSeq" id="WP_092664220.1">
    <property type="nucleotide sequence ID" value="NZ_FOCX01000042.1"/>
</dbReference>
<gene>
    <name evidence="1" type="ORF">SAMN05216388_10422</name>
</gene>
<protein>
    <submittedName>
        <fullName evidence="1">Uncharacterized protein</fullName>
    </submittedName>
</protein>
<dbReference type="InterPro" id="IPR045633">
    <property type="entry name" value="DUF6414"/>
</dbReference>
<organism evidence="1 2">
    <name type="scientific">Halorientalis persicus</name>
    <dbReference type="NCBI Taxonomy" id="1367881"/>
    <lineage>
        <taxon>Archaea</taxon>
        <taxon>Methanobacteriati</taxon>
        <taxon>Methanobacteriota</taxon>
        <taxon>Stenosarchaea group</taxon>
        <taxon>Halobacteria</taxon>
        <taxon>Halobacteriales</taxon>
        <taxon>Haloarculaceae</taxon>
        <taxon>Halorientalis</taxon>
    </lineage>
</organism>